<name>A0A367XST5_9ASCO</name>
<evidence type="ECO:0000256" key="5">
    <source>
        <dbReference type="ARBA" id="ARBA00023306"/>
    </source>
</evidence>
<dbReference type="GO" id="GO:0031145">
    <property type="term" value="P:anaphase-promoting complex-dependent catabolic process"/>
    <property type="evidence" value="ECO:0007669"/>
    <property type="project" value="TreeGrafter"/>
</dbReference>
<dbReference type="EMBL" id="QLNQ01000029">
    <property type="protein sequence ID" value="RCK56668.1"/>
    <property type="molecule type" value="Genomic_DNA"/>
</dbReference>
<feature type="compositionally biased region" description="Polar residues" evidence="6">
    <location>
        <begin position="214"/>
        <end position="223"/>
    </location>
</feature>
<dbReference type="OrthoDB" id="26401at2759"/>
<feature type="domain" description="Anaphase-promoting complex subunit 1 middle" evidence="8">
    <location>
        <begin position="648"/>
        <end position="704"/>
    </location>
</feature>
<dbReference type="GO" id="GO:0005680">
    <property type="term" value="C:anaphase-promoting complex"/>
    <property type="evidence" value="ECO:0007669"/>
    <property type="project" value="InterPro"/>
</dbReference>
<evidence type="ECO:0000256" key="6">
    <source>
        <dbReference type="SAM" id="MobiDB-lite"/>
    </source>
</evidence>
<evidence type="ECO:0000259" key="7">
    <source>
        <dbReference type="Pfam" id="PF12859"/>
    </source>
</evidence>
<organism evidence="10 11">
    <name type="scientific">Candida viswanathii</name>
    <dbReference type="NCBI Taxonomy" id="5486"/>
    <lineage>
        <taxon>Eukaryota</taxon>
        <taxon>Fungi</taxon>
        <taxon>Dikarya</taxon>
        <taxon>Ascomycota</taxon>
        <taxon>Saccharomycotina</taxon>
        <taxon>Pichiomycetes</taxon>
        <taxon>Debaryomycetaceae</taxon>
        <taxon>Candida/Lodderomyces clade</taxon>
        <taxon>Candida</taxon>
    </lineage>
</organism>
<dbReference type="InterPro" id="IPR024990">
    <property type="entry name" value="Apc1"/>
</dbReference>
<evidence type="ECO:0000259" key="9">
    <source>
        <dbReference type="Pfam" id="PF21282"/>
    </source>
</evidence>
<feature type="domain" description="Anaphase-promoting complex subunit 1 N-terminal" evidence="7">
    <location>
        <begin position="83"/>
        <end position="130"/>
    </location>
</feature>
<dbReference type="InterPro" id="IPR048971">
    <property type="entry name" value="Apc1_3rd"/>
</dbReference>
<dbReference type="Pfam" id="PF12859">
    <property type="entry name" value="ANAPC1"/>
    <property type="match status" value="1"/>
</dbReference>
<dbReference type="PANTHER" id="PTHR12827:SF3">
    <property type="entry name" value="ANAPHASE-PROMOTING COMPLEX SUBUNIT 1"/>
    <property type="match status" value="1"/>
</dbReference>
<dbReference type="Proteomes" id="UP000253472">
    <property type="component" value="Unassembled WGS sequence"/>
</dbReference>
<evidence type="ECO:0000256" key="4">
    <source>
        <dbReference type="ARBA" id="ARBA00022776"/>
    </source>
</evidence>
<keyword evidence="3" id="KW-0677">Repeat</keyword>
<dbReference type="GO" id="GO:0051301">
    <property type="term" value="P:cell division"/>
    <property type="evidence" value="ECO:0007669"/>
    <property type="project" value="UniProtKB-KW"/>
</dbReference>
<keyword evidence="5" id="KW-0131">Cell cycle</keyword>
<dbReference type="InterPro" id="IPR011989">
    <property type="entry name" value="ARM-like"/>
</dbReference>
<comment type="similarity">
    <text evidence="1">Belongs to the APC1 family.</text>
</comment>
<feature type="region of interest" description="Disordered" evidence="6">
    <location>
        <begin position="214"/>
        <end position="235"/>
    </location>
</feature>
<evidence type="ECO:0000256" key="3">
    <source>
        <dbReference type="ARBA" id="ARBA00022737"/>
    </source>
</evidence>
<protein>
    <submittedName>
        <fullName evidence="10">Negative regulator of mitosis</fullName>
    </submittedName>
</protein>
<dbReference type="InterPro" id="IPR046794">
    <property type="entry name" value="Apc1_MidN"/>
</dbReference>
<gene>
    <name evidence="10" type="primary">bimE_0</name>
    <name evidence="10" type="ORF">Cantr_04951</name>
</gene>
<reference evidence="10 11" key="1">
    <citation type="submission" date="2018-06" db="EMBL/GenBank/DDBJ databases">
        <title>Whole genome sequencing of Candida tropicalis (genome annotated by CSBL at Korea University).</title>
        <authorList>
            <person name="Ahn J."/>
        </authorList>
    </citation>
    <scope>NUCLEOTIDE SEQUENCE [LARGE SCALE GENOMIC DNA]</scope>
    <source>
        <strain evidence="10 11">ATCC 20962</strain>
    </source>
</reference>
<dbReference type="Gene3D" id="1.25.10.10">
    <property type="entry name" value="Leucine-rich Repeat Variant"/>
    <property type="match status" value="1"/>
</dbReference>
<sequence>MSAEIINGALSFPMIDLQEEISYPSPFNEPYELALFPGNKHLMVAAKKLAIIKGSLISKILTYDEPIVTATYTNFVTKDGITEVLAVCLRKSICIYYPDGRTYCVNLPFTLKNALPFESGMVIQRDQNESAIPNDGAMYNNTSHLNSASILTLVDPIDDFRIVSTTSTSVISPHEELVTFPRRDMNKAGSLAVTFNSHDGCIKVYHVKSPSRTVQFGQNTSSKPQKRRYGSITTPNPSRILDDDAAAFEPVHAMSLNMEKKRTSTLLSDVSSMGRMGSDYHNLAQDFTGFKKDMILSKVETFGSRLNREHLRIFNVWFDDQEGIVVFNKVKKQCNVLIYKNSSTTRHLVAYKTSCLDCMPLSSARFEGNLILLKQNQRIAIVNPFLEMRSTTRILESKPHVVSLISSCDSKVAWKLSNGSTVISEIVLEPSTLIVQTCLKCFQYLSGSTINQIMWMLWRSAYVEDNYRDEWEAFVIALLSLIFPFTEGVQCLGNEITRLLPAAKRLHESSQVNYNFLDLIPYIVLSLHLLREETRLDSTMTNSLDKLNFLLCQLTTWMGWPESWVKYYGIKSEGIDQTTRFLLALILQSPPNLLQSLASLFTSNIITYLSFSQLVEETDAVDALVTPRTYCILKLFEVLVSSQYGPSTIVGMMSELGITKTVLETYPLGVAIPLKEALLVCQECPDFEWTPQALDLVGRQDLNKFISGLRILTDYSTDENRAPVSIGSLIADVLDDRESLSHWDGQSEIERMSITKLIFDSDRRYFEITTLLHQTKVQSAYLKASENISEYDLVLLQRELAVVVALRTLTIPLGRAALVYASKKPLLTEKFPIPKFNLNTLIHPTMTNIVYSEERVSKNFSEWGYFHNGVSSGLSIGPDAKGITGSWIIFNKPPELNSQHAGFLLGLGLNGHLKKLEEWHIYNYLGPKHPLTSVGLLIGMAASLRGTMDNKLTKVLSVHAVALLPQGANDLNVPTVVQTAGLIGIGLLYLETQHRRMSEVLLSQITASVFQNDTEIVHEGYRLAAGIALGFVNLGKGDDLRGLNDTHVIDKLMTLAVSMKDFQPVQELGKSCCGAIMALAFIYLKTENLNVANKLKLPDTEQLLDYIRPDLLFLRSLARNLIMWNEVDCTVAWVESQMPGAIFDRYVRGDGREFAQLDGDQLTYFNVLGGACLSMALKFASSHNTTARDTILHYLDRIMELSSKLAVNYDQKIAYNGCISLQNILAVCASVIMTASGDLQVFRRLRVLHNDTNKTMGFGGYMAVNTGLGFLFLGGGQYAFDNSPFAIASLATALYPIYPTENSEYEVHLQALRHFWTLALEPRCLVVRDVKTNKPCKIPICVTMKDGTVKESLSPCLLPDINGIATIETKSADFFKVVLDFLSNSEFLEKFKQSLTLYVDKRKNYQVLKPNVASILQNNRKLDEAIELDNSVLANSEVISRLGGNAQKIWQFENNSRAEADLFSSSTRSGLSIFNVIDNQLELIDIVETPQSVENIWNLKLLFEYATNLVHNDDLHYVSVEFIESLKQRLWKNS</sequence>
<dbReference type="GO" id="GO:0060090">
    <property type="term" value="F:molecular adaptor activity"/>
    <property type="evidence" value="ECO:0007669"/>
    <property type="project" value="TreeGrafter"/>
</dbReference>
<dbReference type="InterPro" id="IPR049255">
    <property type="entry name" value="Apc1_N"/>
</dbReference>
<evidence type="ECO:0000313" key="11">
    <source>
        <dbReference type="Proteomes" id="UP000253472"/>
    </source>
</evidence>
<keyword evidence="4" id="KW-0498">Mitosis</keyword>
<evidence type="ECO:0000313" key="10">
    <source>
        <dbReference type="EMBL" id="RCK56668.1"/>
    </source>
</evidence>
<evidence type="ECO:0000259" key="8">
    <source>
        <dbReference type="Pfam" id="PF20518"/>
    </source>
</evidence>
<dbReference type="Pfam" id="PF20518">
    <property type="entry name" value="Apc1_MidN"/>
    <property type="match status" value="1"/>
</dbReference>
<dbReference type="GO" id="GO:0070979">
    <property type="term" value="P:protein K11-linked ubiquitination"/>
    <property type="evidence" value="ECO:0007669"/>
    <property type="project" value="TreeGrafter"/>
</dbReference>
<dbReference type="GO" id="GO:0007091">
    <property type="term" value="P:metaphase/anaphase transition of mitotic cell cycle"/>
    <property type="evidence" value="ECO:0007669"/>
    <property type="project" value="TreeGrafter"/>
</dbReference>
<keyword evidence="2" id="KW-0132">Cell division</keyword>
<feature type="domain" description="Anaphase-promoting complex subunit 1 beta-sandwich" evidence="9">
    <location>
        <begin position="1323"/>
        <end position="1401"/>
    </location>
</feature>
<keyword evidence="11" id="KW-1185">Reference proteome</keyword>
<comment type="caution">
    <text evidence="10">The sequence shown here is derived from an EMBL/GenBank/DDBJ whole genome shotgun (WGS) entry which is preliminary data.</text>
</comment>
<accession>A0A367XST5</accession>
<evidence type="ECO:0000256" key="1">
    <source>
        <dbReference type="ARBA" id="ARBA00010547"/>
    </source>
</evidence>
<dbReference type="FunFam" id="1.25.10.10:FF:000435">
    <property type="entry name" value="Ubiquitin ligase subunit"/>
    <property type="match status" value="1"/>
</dbReference>
<dbReference type="STRING" id="5486.A0A367XST5"/>
<dbReference type="Pfam" id="PF21282">
    <property type="entry name" value="APC1_3rd"/>
    <property type="match status" value="1"/>
</dbReference>
<evidence type="ECO:0000256" key="2">
    <source>
        <dbReference type="ARBA" id="ARBA00022618"/>
    </source>
</evidence>
<dbReference type="PANTHER" id="PTHR12827">
    <property type="entry name" value="MEIOTIC CHECKPOINT REGULATOR TSG24 FAMILY MEMBER"/>
    <property type="match status" value="1"/>
</dbReference>
<proteinExistence type="inferred from homology"/>